<evidence type="ECO:0000256" key="16">
    <source>
        <dbReference type="SAM" id="MobiDB-lite"/>
    </source>
</evidence>
<dbReference type="GO" id="GO:0033010">
    <property type="term" value="C:paranodal junction"/>
    <property type="evidence" value="ECO:0007669"/>
    <property type="project" value="UniProtKB-SubCell"/>
</dbReference>
<evidence type="ECO:0000256" key="4">
    <source>
        <dbReference type="ARBA" id="ARBA00022536"/>
    </source>
</evidence>
<evidence type="ECO:0000256" key="15">
    <source>
        <dbReference type="PROSITE-ProRule" id="PRU00122"/>
    </source>
</evidence>
<dbReference type="CDD" id="cd00054">
    <property type="entry name" value="EGF_CA"/>
    <property type="match status" value="2"/>
</dbReference>
<dbReference type="SUPFAM" id="SSF49785">
    <property type="entry name" value="Galactose-binding domain-like"/>
    <property type="match status" value="1"/>
</dbReference>
<dbReference type="PROSITE" id="PS01285">
    <property type="entry name" value="FA58C_1"/>
    <property type="match status" value="1"/>
</dbReference>
<dbReference type="SUPFAM" id="SSF49899">
    <property type="entry name" value="Concanavalin A-like lectins/glucanases"/>
    <property type="match status" value="4"/>
</dbReference>
<dbReference type="Ensembl" id="ENSMCST00000010514.1">
    <property type="protein sequence ID" value="ENSMCSP00000010255.1"/>
    <property type="gene ID" value="ENSMCSG00000007217.1"/>
</dbReference>
<dbReference type="FunFam" id="2.60.120.1000:FF:000005">
    <property type="entry name" value="Contactin associated protein-like 2"/>
    <property type="match status" value="1"/>
</dbReference>
<sequence length="1366" mass="152149">MLLDSPNSARPGRGPCEGCGTPAPPKVLLPVPRGFARDAPGSHEVWFPGGAGQSGGPVAPVSAEAAGAGAGARRGVSAPLQWEGRAERARSSAGPSAGSPERSGSGELPQGHSPVPCPERAPSPILPAGPCYDELVAPLYSYSIGASSRYNILYSASFARLHSDGWSPDPRDKQPWLQIDLMQKHRINAVATQGTFNTYDWLTRYIVLYGDHPTSWKPFFQQGSNWTFFGNVNESGVVRHDLHYPILARYIRIIPVAWNPRGKIGLRLGLYGCPYRSHVLYFDGDDAISYRFRTKRVSTFEDDISFNFKTLEHDGVLMHGEGSQGDYITVELKQAQLLLHISLGDSPLHASEGHTTVSVGSLLDDQHWHSLHIKRLGHHVNLTLTGRSNASVFFGGVIDHDKQHLTYRQNFRGCVENIIFNGVNIAELARHRRPNIRFEGNVGHYCQDQLTTPITFAGINNYVRVPGIPRRNRLAVSFRFRSWDTVGLLLYTGFTDRLGSLEMVLSEGQINVSISQPGHRLNDGFWHSVHLVAREGSAVVTIDDDDGAEWASGRGPGRWLPEGCSPWRVLAGCPKPASVTGCRSNQTAFHGCLQMLNVDMQPVDVELLAQHRLAQYHNVFFNVCGITDRCTPNLCEHDSRCIQSWDDFMCICDLTGYKGETCHKSLYKESCDAYRVSGKTSGNYTIDPDGSGPLKPFTVYCDIREDRAWTIIRHNRHYATRVIGSSVDQPYLGAVEYWNASWAEVSALANASEYCEQRIELHCYNSRLLNTPSGLPFSFWMGRNDERHYYWGGSRPGIQRCACGLDKNCADPQYFCNCDADHAIWTDKGLLTFVDHLPVTQVVVGDTNRTGSEAQFVLGPLRCYGDRNTWNTVSFNRGAALIFPTFQANHSLDISFYFKTTALSGVFLENPGTRNYIRIEDVVFIYDIGNGDENLTVRSVVPWNDDEWHQVKAELNVKLARLRVDKLPWVVRPAPPQSFVHLDFDRPLYVGETEHKMRPFLGCLRGLRMNGVTLNLEGKANETEGVRVNCTGYCQDPPVPCQNSGLCVERYSHYTCNCSISAFTGPFCNHGEWLCCEGTWVRYNILPMSLYAAREFASIVSSPWQPLPGYNLTSEEVSFSFSTTSAPAVLLYVSTFVKDYMAVLIKDDGSLQLRYQLGTSPYVFTLTNKPVTDGRPHRVNITRLHRTLYTQVRAGLPPSGPWGFRSETGVIDPEIQRYNTPGFSGCLSGVKFNTLVPLKAIFHPTSALRPYSIRGELVESSCASMLPLSTLLIPPEMDPWYMPLTSVSPCGPSAAPHCFLFPAVVIFLLLLLAGLLVLLYFYHHRYKGSYHTNEPKAIQDYGSAAKPLSARKDQNLPQILEEARAE</sequence>
<evidence type="ECO:0000313" key="22">
    <source>
        <dbReference type="Ensembl" id="ENSMCSP00000010255.1"/>
    </source>
</evidence>
<evidence type="ECO:0000256" key="7">
    <source>
        <dbReference type="ARBA" id="ARBA00022729"/>
    </source>
</evidence>
<evidence type="ECO:0000256" key="2">
    <source>
        <dbReference type="ARBA" id="ARBA00004479"/>
    </source>
</evidence>
<dbReference type="InterPro" id="IPR036056">
    <property type="entry name" value="Fibrinogen-like_C"/>
</dbReference>
<evidence type="ECO:0000256" key="1">
    <source>
        <dbReference type="ARBA" id="ARBA00004403"/>
    </source>
</evidence>
<protein>
    <submittedName>
        <fullName evidence="22">Contactin associated protein 1</fullName>
    </submittedName>
</protein>
<keyword evidence="10" id="KW-0965">Cell junction</keyword>
<dbReference type="PROSITE" id="PS01286">
    <property type="entry name" value="FA58C_2"/>
    <property type="match status" value="1"/>
</dbReference>
<keyword evidence="11 17" id="KW-1133">Transmembrane helix</keyword>
<keyword evidence="23" id="KW-1185">Reference proteome</keyword>
<dbReference type="InterPro" id="IPR001791">
    <property type="entry name" value="Laminin_G"/>
</dbReference>
<dbReference type="GO" id="GO:0016020">
    <property type="term" value="C:membrane"/>
    <property type="evidence" value="ECO:0007669"/>
    <property type="project" value="UniProtKB-SubCell"/>
</dbReference>
<dbReference type="SUPFAM" id="SSF56496">
    <property type="entry name" value="Fibrinogen C-terminal domain-like"/>
    <property type="match status" value="1"/>
</dbReference>
<dbReference type="InterPro" id="IPR050372">
    <property type="entry name" value="Neurexin-related_CASP"/>
</dbReference>
<dbReference type="InterPro" id="IPR000742">
    <property type="entry name" value="EGF"/>
</dbReference>
<dbReference type="InterPro" id="IPR003585">
    <property type="entry name" value="Neurexin-like"/>
</dbReference>
<keyword evidence="7" id="KW-0732">Signal</keyword>
<dbReference type="Gene3D" id="2.60.120.200">
    <property type="match status" value="4"/>
</dbReference>
<feature type="domain" description="Laminin G" evidence="19">
    <location>
        <begin position="452"/>
        <end position="624"/>
    </location>
</feature>
<evidence type="ECO:0000259" key="20">
    <source>
        <dbReference type="PROSITE" id="PS50026"/>
    </source>
</evidence>
<evidence type="ECO:0000256" key="10">
    <source>
        <dbReference type="ARBA" id="ARBA00022949"/>
    </source>
</evidence>
<feature type="domain" description="F5/8 type C" evidence="18">
    <location>
        <begin position="131"/>
        <end position="273"/>
    </location>
</feature>
<dbReference type="PANTHER" id="PTHR15036:SF43">
    <property type="entry name" value="CONTACTIN-ASSOCIATED PROTEIN 1"/>
    <property type="match status" value="1"/>
</dbReference>
<keyword evidence="4 14" id="KW-0245">EGF-like domain</keyword>
<comment type="subcellular location">
    <subcellularLocation>
        <location evidence="1">Cell junction</location>
        <location evidence="1">Paranodal septate junction</location>
    </subcellularLocation>
    <subcellularLocation>
        <location evidence="2">Membrane</location>
        <topology evidence="2">Single-pass type I membrane protein</topology>
    </subcellularLocation>
</comment>
<dbReference type="FunFam" id="2.60.120.260:FF:000016">
    <property type="entry name" value="Contactin-associated protein-like 4 isoform 1"/>
    <property type="match status" value="1"/>
</dbReference>
<feature type="compositionally biased region" description="Low complexity" evidence="16">
    <location>
        <begin position="91"/>
        <end position="107"/>
    </location>
</feature>
<dbReference type="InterPro" id="IPR013320">
    <property type="entry name" value="ConA-like_dom_sf"/>
</dbReference>
<feature type="domain" description="Laminin G" evidence="19">
    <location>
        <begin position="279"/>
        <end position="446"/>
    </location>
</feature>
<comment type="caution">
    <text evidence="14">Lacks conserved residue(s) required for the propagation of feature annotation.</text>
</comment>
<evidence type="ECO:0000256" key="9">
    <source>
        <dbReference type="ARBA" id="ARBA00022889"/>
    </source>
</evidence>
<feature type="domain" description="EGF-like" evidence="20">
    <location>
        <begin position="626"/>
        <end position="663"/>
    </location>
</feature>
<evidence type="ECO:0000313" key="23">
    <source>
        <dbReference type="Proteomes" id="UP000694560"/>
    </source>
</evidence>
<dbReference type="Gene3D" id="2.60.120.260">
    <property type="entry name" value="Galactose-binding domain-like"/>
    <property type="match status" value="1"/>
</dbReference>
<dbReference type="InterPro" id="IPR000421">
    <property type="entry name" value="FA58C"/>
</dbReference>
<dbReference type="GO" id="GO:0007155">
    <property type="term" value="P:cell adhesion"/>
    <property type="evidence" value="ECO:0007669"/>
    <property type="project" value="UniProtKB-KW"/>
</dbReference>
<dbReference type="PROSITE" id="PS51406">
    <property type="entry name" value="FIBRINOGEN_C_2"/>
    <property type="match status" value="1"/>
</dbReference>
<reference evidence="22" key="1">
    <citation type="submission" date="2025-08" db="UniProtKB">
        <authorList>
            <consortium name="Ensembl"/>
        </authorList>
    </citation>
    <scope>IDENTIFICATION</scope>
</reference>
<dbReference type="SMART" id="SM00282">
    <property type="entry name" value="LamG"/>
    <property type="match status" value="4"/>
</dbReference>
<dbReference type="CDD" id="cd00057">
    <property type="entry name" value="FA58C"/>
    <property type="match status" value="1"/>
</dbReference>
<dbReference type="Gene3D" id="2.60.120.1000">
    <property type="match status" value="1"/>
</dbReference>
<dbReference type="PROSITE" id="PS50025">
    <property type="entry name" value="LAM_G_DOMAIN"/>
    <property type="match status" value="4"/>
</dbReference>
<feature type="domain" description="Fibrinogen C-terminal" evidence="21">
    <location>
        <begin position="662"/>
        <end position="717"/>
    </location>
</feature>
<dbReference type="Pfam" id="PF00008">
    <property type="entry name" value="EGF"/>
    <property type="match status" value="1"/>
</dbReference>
<proteinExistence type="inferred from homology"/>
<dbReference type="Pfam" id="PF02210">
    <property type="entry name" value="Laminin_G_2"/>
    <property type="match status" value="4"/>
</dbReference>
<keyword evidence="5" id="KW-0597">Phosphoprotein</keyword>
<dbReference type="Pfam" id="PF00754">
    <property type="entry name" value="F5_F8_type_C"/>
    <property type="match status" value="1"/>
</dbReference>
<feature type="compositionally biased region" description="Low complexity" evidence="16">
    <location>
        <begin position="56"/>
        <end position="79"/>
    </location>
</feature>
<evidence type="ECO:0000256" key="17">
    <source>
        <dbReference type="SAM" id="Phobius"/>
    </source>
</evidence>
<dbReference type="PROSITE" id="PS50026">
    <property type="entry name" value="EGF_3"/>
    <property type="match status" value="2"/>
</dbReference>
<dbReference type="SMART" id="SM00294">
    <property type="entry name" value="4.1m"/>
    <property type="match status" value="1"/>
</dbReference>
<dbReference type="InterPro" id="IPR008979">
    <property type="entry name" value="Galactose-bd-like_sf"/>
</dbReference>
<name>A0A8C5X4M4_9PASS</name>
<dbReference type="PROSITE" id="PS50022">
    <property type="entry name" value="FA58C_3"/>
    <property type="match status" value="1"/>
</dbReference>
<evidence type="ECO:0000256" key="13">
    <source>
        <dbReference type="ARBA" id="ARBA00023157"/>
    </source>
</evidence>
<keyword evidence="12 17" id="KW-0472">Membrane</keyword>
<evidence type="ECO:0000256" key="14">
    <source>
        <dbReference type="PROSITE-ProRule" id="PRU00076"/>
    </source>
</evidence>
<accession>A0A8C5X4M4</accession>
<keyword evidence="13 15" id="KW-1015">Disulfide bond</keyword>
<dbReference type="OrthoDB" id="26719at2759"/>
<evidence type="ECO:0000256" key="11">
    <source>
        <dbReference type="ARBA" id="ARBA00022989"/>
    </source>
</evidence>
<feature type="disulfide bond" evidence="15">
    <location>
        <begin position="1003"/>
        <end position="1030"/>
    </location>
</feature>
<evidence type="ECO:0000256" key="12">
    <source>
        <dbReference type="ARBA" id="ARBA00023136"/>
    </source>
</evidence>
<dbReference type="Gene3D" id="2.10.25.10">
    <property type="entry name" value="Laminin"/>
    <property type="match status" value="1"/>
</dbReference>
<feature type="domain" description="Laminin G" evidence="19">
    <location>
        <begin position="1089"/>
        <end position="1262"/>
    </location>
</feature>
<evidence type="ECO:0000259" key="19">
    <source>
        <dbReference type="PROSITE" id="PS50025"/>
    </source>
</evidence>
<evidence type="ECO:0000256" key="5">
    <source>
        <dbReference type="ARBA" id="ARBA00022553"/>
    </source>
</evidence>
<organism evidence="22 23">
    <name type="scientific">Malurus cyaneus samueli</name>
    <dbReference type="NCBI Taxonomy" id="2593467"/>
    <lineage>
        <taxon>Eukaryota</taxon>
        <taxon>Metazoa</taxon>
        <taxon>Chordata</taxon>
        <taxon>Craniata</taxon>
        <taxon>Vertebrata</taxon>
        <taxon>Euteleostomi</taxon>
        <taxon>Archelosauria</taxon>
        <taxon>Archosauria</taxon>
        <taxon>Dinosauria</taxon>
        <taxon>Saurischia</taxon>
        <taxon>Theropoda</taxon>
        <taxon>Coelurosauria</taxon>
        <taxon>Aves</taxon>
        <taxon>Neognathae</taxon>
        <taxon>Neoaves</taxon>
        <taxon>Telluraves</taxon>
        <taxon>Australaves</taxon>
        <taxon>Passeriformes</taxon>
        <taxon>Meliphagoidea</taxon>
        <taxon>Maluridae</taxon>
        <taxon>Malurus</taxon>
    </lineage>
</organism>
<reference evidence="22" key="2">
    <citation type="submission" date="2025-09" db="UniProtKB">
        <authorList>
            <consortium name="Ensembl"/>
        </authorList>
    </citation>
    <scope>IDENTIFICATION</scope>
</reference>
<evidence type="ECO:0000259" key="21">
    <source>
        <dbReference type="PROSITE" id="PS51406"/>
    </source>
</evidence>
<feature type="transmembrane region" description="Helical" evidence="17">
    <location>
        <begin position="1299"/>
        <end position="1322"/>
    </location>
</feature>
<evidence type="ECO:0000256" key="3">
    <source>
        <dbReference type="ARBA" id="ARBA00010241"/>
    </source>
</evidence>
<dbReference type="SUPFAM" id="SSF57196">
    <property type="entry name" value="EGF/Laminin"/>
    <property type="match status" value="1"/>
</dbReference>
<keyword evidence="9" id="KW-0130">Cell adhesion</keyword>
<feature type="domain" description="EGF-like" evidence="20">
    <location>
        <begin position="1031"/>
        <end position="1069"/>
    </location>
</feature>
<feature type="domain" description="Laminin G" evidence="19">
    <location>
        <begin position="870"/>
        <end position="1030"/>
    </location>
</feature>
<evidence type="ECO:0000256" key="6">
    <source>
        <dbReference type="ARBA" id="ARBA00022692"/>
    </source>
</evidence>
<comment type="similarity">
    <text evidence="3">Belongs to the neurexin family.</text>
</comment>
<dbReference type="SMART" id="SM00231">
    <property type="entry name" value="FA58C"/>
    <property type="match status" value="1"/>
</dbReference>
<keyword evidence="6 17" id="KW-0812">Transmembrane</keyword>
<feature type="region of interest" description="Disordered" evidence="16">
    <location>
        <begin position="1"/>
        <end position="121"/>
    </location>
</feature>
<dbReference type="Proteomes" id="UP000694560">
    <property type="component" value="Unplaced"/>
</dbReference>
<dbReference type="CDD" id="cd00110">
    <property type="entry name" value="LamG"/>
    <property type="match status" value="4"/>
</dbReference>
<evidence type="ECO:0000259" key="18">
    <source>
        <dbReference type="PROSITE" id="PS50022"/>
    </source>
</evidence>
<keyword evidence="8" id="KW-0677">Repeat</keyword>
<evidence type="ECO:0000256" key="8">
    <source>
        <dbReference type="ARBA" id="ARBA00022737"/>
    </source>
</evidence>
<dbReference type="PANTHER" id="PTHR15036">
    <property type="entry name" value="PIKACHURIN-LIKE PROTEIN"/>
    <property type="match status" value="1"/>
</dbReference>
<dbReference type="SMART" id="SM00181">
    <property type="entry name" value="EGF"/>
    <property type="match status" value="2"/>
</dbReference>
<dbReference type="InterPro" id="IPR002181">
    <property type="entry name" value="Fibrinogen_a/b/g_C_dom"/>
</dbReference>